<dbReference type="GO" id="GO:0051301">
    <property type="term" value="P:cell division"/>
    <property type="evidence" value="ECO:0007669"/>
    <property type="project" value="InterPro"/>
</dbReference>
<evidence type="ECO:0000313" key="5">
    <source>
        <dbReference type="EMBL" id="KKL75404.1"/>
    </source>
</evidence>
<dbReference type="InterPro" id="IPR036565">
    <property type="entry name" value="Mur-like_cat_sf"/>
</dbReference>
<evidence type="ECO:0000256" key="3">
    <source>
        <dbReference type="ARBA" id="ARBA00022840"/>
    </source>
</evidence>
<dbReference type="GO" id="GO:0005524">
    <property type="term" value="F:ATP binding"/>
    <property type="evidence" value="ECO:0007669"/>
    <property type="project" value="UniProtKB-KW"/>
</dbReference>
<evidence type="ECO:0000256" key="2">
    <source>
        <dbReference type="ARBA" id="ARBA00022741"/>
    </source>
</evidence>
<dbReference type="PANTHER" id="PTHR43692">
    <property type="entry name" value="UDP-N-ACETYLMURAMOYLALANINE--D-GLUTAMATE LIGASE"/>
    <property type="match status" value="1"/>
</dbReference>
<feature type="non-terminal residue" evidence="5">
    <location>
        <position position="194"/>
    </location>
</feature>
<keyword evidence="3" id="KW-0067">ATP-binding</keyword>
<reference evidence="5" key="1">
    <citation type="journal article" date="2015" name="Nature">
        <title>Complex archaea that bridge the gap between prokaryotes and eukaryotes.</title>
        <authorList>
            <person name="Spang A."/>
            <person name="Saw J.H."/>
            <person name="Jorgensen S.L."/>
            <person name="Zaremba-Niedzwiedzka K."/>
            <person name="Martijn J."/>
            <person name="Lind A.E."/>
            <person name="van Eijk R."/>
            <person name="Schleper C."/>
            <person name="Guy L."/>
            <person name="Ettema T.J."/>
        </authorList>
    </citation>
    <scope>NUCLEOTIDE SEQUENCE</scope>
</reference>
<accession>A0A0F9EMX5</accession>
<evidence type="ECO:0000259" key="4">
    <source>
        <dbReference type="Pfam" id="PF08245"/>
    </source>
</evidence>
<gene>
    <name evidence="5" type="ORF">LCGC14_2055220</name>
</gene>
<dbReference type="InterPro" id="IPR013221">
    <property type="entry name" value="Mur_ligase_cen"/>
</dbReference>
<dbReference type="GO" id="GO:0008764">
    <property type="term" value="F:UDP-N-acetylmuramoylalanine-D-glutamate ligase activity"/>
    <property type="evidence" value="ECO:0007669"/>
    <property type="project" value="InterPro"/>
</dbReference>
<sequence length="194" mass="22232">MKNIYLVLGLSLSGKASSFFLLNQCKTKQVIAIEDNFNEDDEIRLLKKQNVRIFNSIDFIENFSNFKKIEKVIISPGFNPDSEIVKIIKKNKIEIISEIELGARFLKRNLKFPNKKFKNKIIGITGTNGKTTLTKLIEHILNENNIKAKGLGNIKIPFTSYLTNNLLKNKQHAKNSDEIFILELSSFQLEKTKT</sequence>
<dbReference type="Pfam" id="PF08245">
    <property type="entry name" value="Mur_ligase_M"/>
    <property type="match status" value="1"/>
</dbReference>
<dbReference type="SUPFAM" id="SSF51984">
    <property type="entry name" value="MurCD N-terminal domain"/>
    <property type="match status" value="1"/>
</dbReference>
<comment type="caution">
    <text evidence="5">The sequence shown here is derived from an EMBL/GenBank/DDBJ whole genome shotgun (WGS) entry which is preliminary data.</text>
</comment>
<name>A0A0F9EMX5_9ZZZZ</name>
<dbReference type="SUPFAM" id="SSF53623">
    <property type="entry name" value="MurD-like peptide ligases, catalytic domain"/>
    <property type="match status" value="1"/>
</dbReference>
<dbReference type="Gene3D" id="3.40.50.720">
    <property type="entry name" value="NAD(P)-binding Rossmann-like Domain"/>
    <property type="match status" value="1"/>
</dbReference>
<protein>
    <recommendedName>
        <fullName evidence="4">Mur ligase central domain-containing protein</fullName>
    </recommendedName>
</protein>
<dbReference type="InterPro" id="IPR005762">
    <property type="entry name" value="MurD"/>
</dbReference>
<dbReference type="GO" id="GO:0005737">
    <property type="term" value="C:cytoplasm"/>
    <property type="evidence" value="ECO:0007669"/>
    <property type="project" value="InterPro"/>
</dbReference>
<keyword evidence="2" id="KW-0547">Nucleotide-binding</keyword>
<dbReference type="Gene3D" id="3.40.1190.10">
    <property type="entry name" value="Mur-like, catalytic domain"/>
    <property type="match status" value="1"/>
</dbReference>
<organism evidence="5">
    <name type="scientific">marine sediment metagenome</name>
    <dbReference type="NCBI Taxonomy" id="412755"/>
    <lineage>
        <taxon>unclassified sequences</taxon>
        <taxon>metagenomes</taxon>
        <taxon>ecological metagenomes</taxon>
    </lineage>
</organism>
<dbReference type="GO" id="GO:0008360">
    <property type="term" value="P:regulation of cell shape"/>
    <property type="evidence" value="ECO:0007669"/>
    <property type="project" value="InterPro"/>
</dbReference>
<proteinExistence type="predicted"/>
<keyword evidence="1" id="KW-0436">Ligase</keyword>
<dbReference type="PANTHER" id="PTHR43692:SF1">
    <property type="entry name" value="UDP-N-ACETYLMURAMOYLALANINE--D-GLUTAMATE LIGASE"/>
    <property type="match status" value="1"/>
</dbReference>
<evidence type="ECO:0000256" key="1">
    <source>
        <dbReference type="ARBA" id="ARBA00022598"/>
    </source>
</evidence>
<feature type="domain" description="Mur ligase central" evidence="4">
    <location>
        <begin position="124"/>
        <end position="191"/>
    </location>
</feature>
<dbReference type="AlphaFoldDB" id="A0A0F9EMX5"/>
<dbReference type="EMBL" id="LAZR01024358">
    <property type="protein sequence ID" value="KKL75404.1"/>
    <property type="molecule type" value="Genomic_DNA"/>
</dbReference>